<dbReference type="EMBL" id="CAEZUM010000024">
    <property type="protein sequence ID" value="CAB4598342.1"/>
    <property type="molecule type" value="Genomic_DNA"/>
</dbReference>
<evidence type="ECO:0000313" key="9">
    <source>
        <dbReference type="EMBL" id="CAB5016584.1"/>
    </source>
</evidence>
<accession>A0A6J6GAK7</accession>
<dbReference type="EMBL" id="CAFBOO010000010">
    <property type="protein sequence ID" value="CAB4991100.1"/>
    <property type="molecule type" value="Genomic_DNA"/>
</dbReference>
<proteinExistence type="predicted"/>
<evidence type="ECO:0000313" key="3">
    <source>
        <dbReference type="EMBL" id="CAB4737129.1"/>
    </source>
</evidence>
<dbReference type="EMBL" id="CAFBQY010000009">
    <property type="protein sequence ID" value="CAB5073910.1"/>
    <property type="molecule type" value="Genomic_DNA"/>
</dbReference>
<protein>
    <submittedName>
        <fullName evidence="1">Unannotated protein</fullName>
    </submittedName>
</protein>
<name>A0A6J6GAK7_9ZZZZ</name>
<dbReference type="EMBL" id="CAEZYT010000039">
    <property type="protein sequence ID" value="CAB4737129.1"/>
    <property type="molecule type" value="Genomic_DNA"/>
</dbReference>
<evidence type="ECO:0000313" key="5">
    <source>
        <dbReference type="EMBL" id="CAB4805215.1"/>
    </source>
</evidence>
<dbReference type="AlphaFoldDB" id="A0A6J6GAK7"/>
<evidence type="ECO:0000313" key="1">
    <source>
        <dbReference type="EMBL" id="CAB4598342.1"/>
    </source>
</evidence>
<dbReference type="EMBL" id="CAEZZH010000004">
    <property type="protein sequence ID" value="CAB4751619.1"/>
    <property type="molecule type" value="Genomic_DNA"/>
</dbReference>
<evidence type="ECO:0000313" key="4">
    <source>
        <dbReference type="EMBL" id="CAB4751619.1"/>
    </source>
</evidence>
<sequence length="162" mass="18211">MQRRKIFTALIAGAFLTSSPAADALSKGTFYLELKTGCYSANKMPNKPSKWTDTNYKTLYSTSCTSPHHYEVFFTGKIKAKDLNSEAAKKEAGIACDDAAINTLMGQKDLPSSLTYGYFFPDPGAEEKKYGKRIFCFFRVADPKNDKYTLSIKRTFREISYV</sequence>
<evidence type="ECO:0000313" key="8">
    <source>
        <dbReference type="EMBL" id="CAB4991100.1"/>
    </source>
</evidence>
<evidence type="ECO:0000313" key="10">
    <source>
        <dbReference type="EMBL" id="CAB5073910.1"/>
    </source>
</evidence>
<gene>
    <name evidence="1" type="ORF">UFOPK1824_00511</name>
    <name evidence="2" type="ORF">UFOPK2340_00939</name>
    <name evidence="3" type="ORF">UFOPK2772_00750</name>
    <name evidence="4" type="ORF">UFOPK2850_00442</name>
    <name evidence="5" type="ORF">UFOPK3027_00921</name>
    <name evidence="6" type="ORF">UFOPK3256_00310</name>
    <name evidence="7" type="ORF">UFOPK3827_00749</name>
    <name evidence="8" type="ORF">UFOPK3982_01164</name>
    <name evidence="9" type="ORF">UFOPK4120_00582</name>
    <name evidence="10" type="ORF">UFOPK4404_00944</name>
</gene>
<organism evidence="1">
    <name type="scientific">freshwater metagenome</name>
    <dbReference type="NCBI Taxonomy" id="449393"/>
    <lineage>
        <taxon>unclassified sequences</taxon>
        <taxon>metagenomes</taxon>
        <taxon>ecological metagenomes</taxon>
    </lineage>
</organism>
<dbReference type="EMBL" id="CAFBNM010000006">
    <property type="protein sequence ID" value="CAB4953997.1"/>
    <property type="molecule type" value="Genomic_DNA"/>
</dbReference>
<evidence type="ECO:0000313" key="7">
    <source>
        <dbReference type="EMBL" id="CAB4953997.1"/>
    </source>
</evidence>
<evidence type="ECO:0000313" key="2">
    <source>
        <dbReference type="EMBL" id="CAB4678513.1"/>
    </source>
</evidence>
<evidence type="ECO:0000313" key="6">
    <source>
        <dbReference type="EMBL" id="CAB4840226.1"/>
    </source>
</evidence>
<dbReference type="EMBL" id="CAFBPO010000005">
    <property type="protein sequence ID" value="CAB5016584.1"/>
    <property type="molecule type" value="Genomic_DNA"/>
</dbReference>
<dbReference type="EMBL" id="CAFAAN010000007">
    <property type="protein sequence ID" value="CAB4805215.1"/>
    <property type="molecule type" value="Genomic_DNA"/>
</dbReference>
<dbReference type="EMBL" id="CAEZXC010000052">
    <property type="protein sequence ID" value="CAB4678513.1"/>
    <property type="molecule type" value="Genomic_DNA"/>
</dbReference>
<dbReference type="EMBL" id="CAFAZW010000003">
    <property type="protein sequence ID" value="CAB4840226.1"/>
    <property type="molecule type" value="Genomic_DNA"/>
</dbReference>
<reference evidence="1" key="1">
    <citation type="submission" date="2020-05" db="EMBL/GenBank/DDBJ databases">
        <authorList>
            <person name="Chiriac C."/>
            <person name="Salcher M."/>
            <person name="Ghai R."/>
            <person name="Kavagutti S V."/>
        </authorList>
    </citation>
    <scope>NUCLEOTIDE SEQUENCE</scope>
</reference>